<dbReference type="PANTHER" id="PTHR43047">
    <property type="entry name" value="TWO-COMPONENT HISTIDINE PROTEIN KINASE"/>
    <property type="match status" value="1"/>
</dbReference>
<dbReference type="NCBIfam" id="TIGR00229">
    <property type="entry name" value="sensory_box"/>
    <property type="match status" value="3"/>
</dbReference>
<evidence type="ECO:0000256" key="3">
    <source>
        <dbReference type="ARBA" id="ARBA00022553"/>
    </source>
</evidence>
<protein>
    <recommendedName>
        <fullName evidence="2">histidine kinase</fullName>
        <ecNumber evidence="2">2.7.13.3</ecNumber>
    </recommendedName>
</protein>
<dbReference type="SMART" id="SM00086">
    <property type="entry name" value="PAC"/>
    <property type="match status" value="3"/>
</dbReference>
<evidence type="ECO:0000313" key="13">
    <source>
        <dbReference type="Proteomes" id="UP001501556"/>
    </source>
</evidence>
<feature type="coiled-coil region" evidence="7">
    <location>
        <begin position="650"/>
        <end position="677"/>
    </location>
</feature>
<evidence type="ECO:0000259" key="8">
    <source>
        <dbReference type="PROSITE" id="PS50109"/>
    </source>
</evidence>
<keyword evidence="4" id="KW-0808">Transferase</keyword>
<reference evidence="13" key="1">
    <citation type="journal article" date="2019" name="Int. J. Syst. Evol. Microbiol.">
        <title>The Global Catalogue of Microorganisms (GCM) 10K type strain sequencing project: providing services to taxonomists for standard genome sequencing and annotation.</title>
        <authorList>
            <consortium name="The Broad Institute Genomics Platform"/>
            <consortium name="The Broad Institute Genome Sequencing Center for Infectious Disease"/>
            <person name="Wu L."/>
            <person name="Ma J."/>
        </authorList>
    </citation>
    <scope>NUCLEOTIDE SEQUENCE [LARGE SCALE GENOMIC DNA]</scope>
    <source>
        <strain evidence="13">JCM 17217</strain>
    </source>
</reference>
<dbReference type="Pfam" id="PF00989">
    <property type="entry name" value="PAS"/>
    <property type="match status" value="1"/>
</dbReference>
<dbReference type="SMART" id="SM00387">
    <property type="entry name" value="HATPase_c"/>
    <property type="match status" value="1"/>
</dbReference>
<dbReference type="PANTHER" id="PTHR43047:SF64">
    <property type="entry name" value="HISTIDINE KINASE CONTAINING CHEY-HOMOLOGOUS RECEIVER DOMAIN AND PAS DOMAIN-RELATED"/>
    <property type="match status" value="1"/>
</dbReference>
<dbReference type="CDD" id="cd17546">
    <property type="entry name" value="REC_hyHK_CKI1_RcsC-like"/>
    <property type="match status" value="1"/>
</dbReference>
<dbReference type="Gene3D" id="3.30.450.20">
    <property type="entry name" value="PAS domain"/>
    <property type="match status" value="5"/>
</dbReference>
<dbReference type="InterPro" id="IPR003594">
    <property type="entry name" value="HATPase_dom"/>
</dbReference>
<dbReference type="PROSITE" id="PS50110">
    <property type="entry name" value="RESPONSE_REGULATORY"/>
    <property type="match status" value="1"/>
</dbReference>
<dbReference type="InterPro" id="IPR001789">
    <property type="entry name" value="Sig_transdc_resp-reg_receiver"/>
</dbReference>
<dbReference type="InterPro" id="IPR036097">
    <property type="entry name" value="HisK_dim/P_sf"/>
</dbReference>
<dbReference type="Proteomes" id="UP001501556">
    <property type="component" value="Unassembled WGS sequence"/>
</dbReference>
<keyword evidence="5" id="KW-0418">Kinase</keyword>
<evidence type="ECO:0000259" key="10">
    <source>
        <dbReference type="PROSITE" id="PS50112"/>
    </source>
</evidence>
<evidence type="ECO:0000256" key="1">
    <source>
        <dbReference type="ARBA" id="ARBA00000085"/>
    </source>
</evidence>
<dbReference type="PRINTS" id="PR00344">
    <property type="entry name" value="BCTRLSENSOR"/>
</dbReference>
<feature type="domain" description="PAS" evidence="10">
    <location>
        <begin position="670"/>
        <end position="723"/>
    </location>
</feature>
<dbReference type="SUPFAM" id="SSF47384">
    <property type="entry name" value="Homodimeric domain of signal transducing histidine kinase"/>
    <property type="match status" value="1"/>
</dbReference>
<dbReference type="Gene3D" id="3.30.565.10">
    <property type="entry name" value="Histidine kinase-like ATPase, C-terminal domain"/>
    <property type="match status" value="1"/>
</dbReference>
<dbReference type="Pfam" id="PF00072">
    <property type="entry name" value="Response_reg"/>
    <property type="match status" value="1"/>
</dbReference>
<dbReference type="InterPro" id="IPR000700">
    <property type="entry name" value="PAS-assoc_C"/>
</dbReference>
<dbReference type="InterPro" id="IPR000014">
    <property type="entry name" value="PAS"/>
</dbReference>
<dbReference type="CDD" id="cd16922">
    <property type="entry name" value="HATPase_EvgS-ArcB-TorS-like"/>
    <property type="match status" value="1"/>
</dbReference>
<dbReference type="SUPFAM" id="SSF52172">
    <property type="entry name" value="CheY-like"/>
    <property type="match status" value="1"/>
</dbReference>
<evidence type="ECO:0000256" key="4">
    <source>
        <dbReference type="ARBA" id="ARBA00022679"/>
    </source>
</evidence>
<feature type="domain" description="Response regulatory" evidence="9">
    <location>
        <begin position="1057"/>
        <end position="1175"/>
    </location>
</feature>
<feature type="domain" description="PAC" evidence="11">
    <location>
        <begin position="356"/>
        <end position="407"/>
    </location>
</feature>
<feature type="domain" description="Histidine kinase" evidence="8">
    <location>
        <begin position="811"/>
        <end position="1032"/>
    </location>
</feature>
<dbReference type="InterPro" id="IPR004358">
    <property type="entry name" value="Sig_transdc_His_kin-like_C"/>
</dbReference>
<dbReference type="InterPro" id="IPR013767">
    <property type="entry name" value="PAS_fold"/>
</dbReference>
<keyword evidence="3 6" id="KW-0597">Phosphoprotein</keyword>
<dbReference type="InterPro" id="IPR035965">
    <property type="entry name" value="PAS-like_dom_sf"/>
</dbReference>
<dbReference type="Pfam" id="PF08448">
    <property type="entry name" value="PAS_4"/>
    <property type="match status" value="3"/>
</dbReference>
<dbReference type="Gene3D" id="3.40.50.2300">
    <property type="match status" value="1"/>
</dbReference>
<dbReference type="InterPro" id="IPR003661">
    <property type="entry name" value="HisK_dim/P_dom"/>
</dbReference>
<gene>
    <name evidence="12" type="ORF">GCM10022407_30130</name>
</gene>
<dbReference type="InterPro" id="IPR001610">
    <property type="entry name" value="PAC"/>
</dbReference>
<evidence type="ECO:0000313" key="12">
    <source>
        <dbReference type="EMBL" id="GAA3982875.1"/>
    </source>
</evidence>
<dbReference type="InterPro" id="IPR005467">
    <property type="entry name" value="His_kinase_dom"/>
</dbReference>
<comment type="caution">
    <text evidence="12">The sequence shown here is derived from an EMBL/GenBank/DDBJ whole genome shotgun (WGS) entry which is preliminary data.</text>
</comment>
<evidence type="ECO:0000259" key="11">
    <source>
        <dbReference type="PROSITE" id="PS50113"/>
    </source>
</evidence>
<evidence type="ECO:0000256" key="6">
    <source>
        <dbReference type="PROSITE-ProRule" id="PRU00169"/>
    </source>
</evidence>
<dbReference type="InterPro" id="IPR036890">
    <property type="entry name" value="HATPase_C_sf"/>
</dbReference>
<dbReference type="Gene3D" id="1.10.287.130">
    <property type="match status" value="1"/>
</dbReference>
<dbReference type="EC" id="2.7.13.3" evidence="2"/>
<dbReference type="InterPro" id="IPR013656">
    <property type="entry name" value="PAS_4"/>
</dbReference>
<dbReference type="CDD" id="cd00082">
    <property type="entry name" value="HisKA"/>
    <property type="match status" value="1"/>
</dbReference>
<dbReference type="PROSITE" id="PS50113">
    <property type="entry name" value="PAC"/>
    <property type="match status" value="2"/>
</dbReference>
<dbReference type="EMBL" id="BAABDI010000023">
    <property type="protein sequence ID" value="GAA3982875.1"/>
    <property type="molecule type" value="Genomic_DNA"/>
</dbReference>
<dbReference type="PROSITE" id="PS50112">
    <property type="entry name" value="PAS"/>
    <property type="match status" value="1"/>
</dbReference>
<dbReference type="SMART" id="SM00388">
    <property type="entry name" value="HisKA"/>
    <property type="match status" value="1"/>
</dbReference>
<evidence type="ECO:0000256" key="7">
    <source>
        <dbReference type="SAM" id="Coils"/>
    </source>
</evidence>
<evidence type="ECO:0000259" key="9">
    <source>
        <dbReference type="PROSITE" id="PS50110"/>
    </source>
</evidence>
<dbReference type="SMART" id="SM00448">
    <property type="entry name" value="REC"/>
    <property type="match status" value="1"/>
</dbReference>
<accession>A0ABP7QIW0</accession>
<dbReference type="InterPro" id="IPR011006">
    <property type="entry name" value="CheY-like_superfamily"/>
</dbReference>
<evidence type="ECO:0000256" key="2">
    <source>
        <dbReference type="ARBA" id="ARBA00012438"/>
    </source>
</evidence>
<name>A0ABP7QIW0_9BACT</name>
<dbReference type="RefSeq" id="WP_345125692.1">
    <property type="nucleotide sequence ID" value="NZ_BAABDI010000023.1"/>
</dbReference>
<feature type="modified residue" description="4-aspartylphosphate" evidence="6">
    <location>
        <position position="1106"/>
    </location>
</feature>
<keyword evidence="7" id="KW-0175">Coiled coil</keyword>
<comment type="catalytic activity">
    <reaction evidence="1">
        <text>ATP + protein L-histidine = ADP + protein N-phospho-L-histidine.</text>
        <dbReference type="EC" id="2.7.13.3"/>
    </reaction>
</comment>
<keyword evidence="13" id="KW-1185">Reference proteome</keyword>
<dbReference type="Pfam" id="PF00512">
    <property type="entry name" value="HisKA"/>
    <property type="match status" value="1"/>
</dbReference>
<organism evidence="12 13">
    <name type="scientific">Hymenobacter antarcticus</name>
    <dbReference type="NCBI Taxonomy" id="486270"/>
    <lineage>
        <taxon>Bacteria</taxon>
        <taxon>Pseudomonadati</taxon>
        <taxon>Bacteroidota</taxon>
        <taxon>Cytophagia</taxon>
        <taxon>Cytophagales</taxon>
        <taxon>Hymenobacteraceae</taxon>
        <taxon>Hymenobacter</taxon>
    </lineage>
</organism>
<feature type="domain" description="PAC" evidence="11">
    <location>
        <begin position="618"/>
        <end position="669"/>
    </location>
</feature>
<dbReference type="Pfam" id="PF02518">
    <property type="entry name" value="HATPase_c"/>
    <property type="match status" value="1"/>
</dbReference>
<proteinExistence type="predicted"/>
<evidence type="ECO:0000256" key="5">
    <source>
        <dbReference type="ARBA" id="ARBA00022777"/>
    </source>
</evidence>
<dbReference type="SMART" id="SM00091">
    <property type="entry name" value="PAS"/>
    <property type="match status" value="4"/>
</dbReference>
<sequence>MPAVSSFSDAEWAQQLAAERARREHAEAELAQMRARLAALEQPVAAPFHTLRTQIGALVHNLRLGVVLVDGSGLIQYVSPHFWRLFGLEPVAGPPPFAASQLPIAAAFADPDAFHARAWALHAAGKTVLGEVFRLRDGRRLVLDYLVLDEAGAGRVICYRDVTQAHRRKQQRLRMLAAVPEQNPNPILRLAPSGEVLYANPAAAPLVEALRTTAAEVLPSLLALARAMRQGTAPGPQELTVAGQYYLVTAALVPGGADTTLYFTNITDRRLAEEWLGRQRIFYESVLEQVPIPVAVFDDEHRYLFINSSAEPDPALRTWMLGKTSTEACVRRQHPAASAQQRAAAFAEVLRTGGEMQWEETLPMADGPDRHSMLWYRPVRGLAGIPLVISLAIDLTERKQAEQRVIQQQEFYESILNLLPFDVAVFDAEHRFRFVNPATIADPAVREQIIGLTNAEYFGLRQLRYPELGRLREQYFDLAVRTRTDVTWEEEGLDRRGRPQLMVRHLRPVFGADGGLRLVVGSGIDITARYLAENLQHQVQDMLREQEAFIRQIVDALPNGLHLIEPGGNISFSNRVFNERLNDSAHLTAAEPKPEVVAREIAVVRALNREVLRTGQPETREISLTLNSGEQRYCQVYMQPLRRANGQVGVLTISTDVTEMKRTLQELERREKQYHDLVHYSQALICTHDLQGILLSVNPAIERLLGWSAAEVVGRSLDDLLAPAHLPGFQAYLNDLQTVHPQDRHMTIRTRTGNLRYLRNNSYLVVEAGCPSYVVASGYDVTAGVLAQRALEQAKREAEDNALAKENFLARMSHEIRTPLNGVLGMAALLHKTPLSAQQTDYLTAMQQAGLHLLSLLNDVLDMAKITAHHLQLNPAPFDLAELLARAGQAVAALAATKGLALEVQPPSGGPLRVAGDAYRLHQILLNLLANAIKFTEQGRIGLGADVLAETPADLTLRFWVVDTGIGIDPTEQAHIFEAFAQASADTSQRFGGTGLGLAISQQLVEQMGGMLALHSVPGQGSTFSFELHLPRAAGTAPAASSAAEARPTFEGLRGLRVLLAEDNHLNQLIARAVLEYWGVAVVAVSNGTDALAQLRGHDYDAAILDIRMPGLSGVEVTTALRLLPDARRAGLPIIALTANAFETDRLAYLAAGMNACLIKPYEEADLCQLLLDLTNK</sequence>
<feature type="coiled-coil region" evidence="7">
    <location>
        <begin position="16"/>
        <end position="43"/>
    </location>
</feature>
<dbReference type="CDD" id="cd00130">
    <property type="entry name" value="PAS"/>
    <property type="match status" value="1"/>
</dbReference>
<dbReference type="SUPFAM" id="SSF55874">
    <property type="entry name" value="ATPase domain of HSP90 chaperone/DNA topoisomerase II/histidine kinase"/>
    <property type="match status" value="1"/>
</dbReference>
<dbReference type="Pfam" id="PF13188">
    <property type="entry name" value="PAS_8"/>
    <property type="match status" value="1"/>
</dbReference>
<dbReference type="PROSITE" id="PS50109">
    <property type="entry name" value="HIS_KIN"/>
    <property type="match status" value="1"/>
</dbReference>
<dbReference type="SUPFAM" id="SSF55785">
    <property type="entry name" value="PYP-like sensor domain (PAS domain)"/>
    <property type="match status" value="5"/>
</dbReference>